<reference evidence="7" key="1">
    <citation type="journal article" date="2020" name="bioRxiv">
        <title>Chromosome-level reference genome of the European wasp spider Argiope bruennichi: a resource for studies on range expansion and evolutionary adaptation.</title>
        <authorList>
            <person name="Sheffer M.M."/>
            <person name="Hoppe A."/>
            <person name="Krehenwinkel H."/>
            <person name="Uhl G."/>
            <person name="Kuss A.W."/>
            <person name="Jensen L."/>
            <person name="Jensen C."/>
            <person name="Gillespie R.G."/>
            <person name="Hoff K.J."/>
            <person name="Prost S."/>
        </authorList>
    </citation>
    <scope>NUCLEOTIDE SEQUENCE</scope>
</reference>
<dbReference type="Proteomes" id="UP000807504">
    <property type="component" value="Unassembled WGS sequence"/>
</dbReference>
<dbReference type="InterPro" id="IPR005351">
    <property type="entry name" value="ASTER"/>
</dbReference>
<organism evidence="7 8">
    <name type="scientific">Argiope bruennichi</name>
    <name type="common">Wasp spider</name>
    <name type="synonym">Aranea bruennichi</name>
    <dbReference type="NCBI Taxonomy" id="94029"/>
    <lineage>
        <taxon>Eukaryota</taxon>
        <taxon>Metazoa</taxon>
        <taxon>Ecdysozoa</taxon>
        <taxon>Arthropoda</taxon>
        <taxon>Chelicerata</taxon>
        <taxon>Arachnida</taxon>
        <taxon>Araneae</taxon>
        <taxon>Araneomorphae</taxon>
        <taxon>Entelegynae</taxon>
        <taxon>Araneoidea</taxon>
        <taxon>Araneidae</taxon>
        <taxon>Argiope</taxon>
    </lineage>
</organism>
<feature type="transmembrane region" description="Helical" evidence="6">
    <location>
        <begin position="30"/>
        <end position="47"/>
    </location>
</feature>
<sequence length="109" mass="12590">MPSNRTNNQEDPKRPDQIHRRPARPYDNELAEYMIILTIVWSLYALLTKRPWCAWLSLCSAVRCFAVSPVGNKQGICCIMLAISAITLCYLEKSLPTVLEFFEDYFSKN</sequence>
<dbReference type="Pfam" id="PF03669">
    <property type="entry name" value="ASTER"/>
    <property type="match status" value="1"/>
</dbReference>
<gene>
    <name evidence="7" type="ORF">HNY73_010785</name>
</gene>
<evidence type="ECO:0000256" key="6">
    <source>
        <dbReference type="SAM" id="Phobius"/>
    </source>
</evidence>
<dbReference type="AlphaFoldDB" id="A0A8T0F898"/>
<keyword evidence="8" id="KW-1185">Reference proteome</keyword>
<evidence type="ECO:0000256" key="3">
    <source>
        <dbReference type="ARBA" id="ARBA00022989"/>
    </source>
</evidence>
<dbReference type="GO" id="GO:0045048">
    <property type="term" value="P:protein insertion into ER membrane"/>
    <property type="evidence" value="ECO:0007669"/>
    <property type="project" value="InterPro"/>
</dbReference>
<dbReference type="GO" id="GO:0044183">
    <property type="term" value="F:protein folding chaperone"/>
    <property type="evidence" value="ECO:0007669"/>
    <property type="project" value="InterPro"/>
</dbReference>
<proteinExistence type="predicted"/>
<protein>
    <submittedName>
        <fullName evidence="7">Protein Asterix like protein</fullName>
    </submittedName>
</protein>
<keyword evidence="3 6" id="KW-1133">Transmembrane helix</keyword>
<dbReference type="GO" id="GO:0005789">
    <property type="term" value="C:endoplasmic reticulum membrane"/>
    <property type="evidence" value="ECO:0007669"/>
    <property type="project" value="InterPro"/>
</dbReference>
<reference evidence="7" key="2">
    <citation type="submission" date="2020-06" db="EMBL/GenBank/DDBJ databases">
        <authorList>
            <person name="Sheffer M."/>
        </authorList>
    </citation>
    <scope>NUCLEOTIDE SEQUENCE</scope>
</reference>
<evidence type="ECO:0000313" key="7">
    <source>
        <dbReference type="EMBL" id="KAF8785213.1"/>
    </source>
</evidence>
<dbReference type="EMBL" id="JABXBU010000030">
    <property type="protein sequence ID" value="KAF8785213.1"/>
    <property type="molecule type" value="Genomic_DNA"/>
</dbReference>
<feature type="region of interest" description="Disordered" evidence="5">
    <location>
        <begin position="1"/>
        <end position="23"/>
    </location>
</feature>
<feature type="compositionally biased region" description="Basic and acidic residues" evidence="5">
    <location>
        <begin position="8"/>
        <end position="23"/>
    </location>
</feature>
<keyword evidence="2 6" id="KW-0812">Transmembrane</keyword>
<evidence type="ECO:0000256" key="4">
    <source>
        <dbReference type="ARBA" id="ARBA00023136"/>
    </source>
</evidence>
<comment type="caution">
    <text evidence="7">The sequence shown here is derived from an EMBL/GenBank/DDBJ whole genome shotgun (WGS) entry which is preliminary data.</text>
</comment>
<evidence type="ECO:0000313" key="8">
    <source>
        <dbReference type="Proteomes" id="UP000807504"/>
    </source>
</evidence>
<accession>A0A8T0F898</accession>
<name>A0A8T0F898_ARGBR</name>
<evidence type="ECO:0000256" key="2">
    <source>
        <dbReference type="ARBA" id="ARBA00022692"/>
    </source>
</evidence>
<evidence type="ECO:0000256" key="5">
    <source>
        <dbReference type="SAM" id="MobiDB-lite"/>
    </source>
</evidence>
<comment type="subcellular location">
    <subcellularLocation>
        <location evidence="1">Membrane</location>
    </subcellularLocation>
</comment>
<keyword evidence="4 6" id="KW-0472">Membrane</keyword>
<evidence type="ECO:0000256" key="1">
    <source>
        <dbReference type="ARBA" id="ARBA00004370"/>
    </source>
</evidence>